<dbReference type="InterPro" id="IPR036689">
    <property type="entry name" value="ESAT-6-like_sf"/>
</dbReference>
<dbReference type="InterPro" id="IPR022536">
    <property type="entry name" value="EspC"/>
</dbReference>
<dbReference type="EMBL" id="BMRB01000001">
    <property type="protein sequence ID" value="GGS15445.1"/>
    <property type="molecule type" value="Genomic_DNA"/>
</dbReference>
<dbReference type="RefSeq" id="WP_189208581.1">
    <property type="nucleotide sequence ID" value="NZ_BMRB01000001.1"/>
</dbReference>
<dbReference type="AlphaFoldDB" id="A0A918L6T0"/>
<name>A0A918L6T0_9PSEU</name>
<protein>
    <recommendedName>
        <fullName evidence="3">Excreted virulence factor EspC (Type VII ESX diderm)</fullName>
    </recommendedName>
</protein>
<evidence type="ECO:0000313" key="1">
    <source>
        <dbReference type="EMBL" id="GGS15445.1"/>
    </source>
</evidence>
<dbReference type="Proteomes" id="UP000660680">
    <property type="component" value="Unassembled WGS sequence"/>
</dbReference>
<evidence type="ECO:0008006" key="3">
    <source>
        <dbReference type="Google" id="ProtNLM"/>
    </source>
</evidence>
<proteinExistence type="predicted"/>
<keyword evidence="2" id="KW-1185">Reference proteome</keyword>
<gene>
    <name evidence="1" type="ORF">GCM10010171_04320</name>
</gene>
<accession>A0A918L6T0</accession>
<reference evidence="1" key="1">
    <citation type="journal article" date="2014" name="Int. J. Syst. Evol. Microbiol.">
        <title>Complete genome sequence of Corynebacterium casei LMG S-19264T (=DSM 44701T), isolated from a smear-ripened cheese.</title>
        <authorList>
            <consortium name="US DOE Joint Genome Institute (JGI-PGF)"/>
            <person name="Walter F."/>
            <person name="Albersmeier A."/>
            <person name="Kalinowski J."/>
            <person name="Ruckert C."/>
        </authorList>
    </citation>
    <scope>NUCLEOTIDE SEQUENCE</scope>
    <source>
        <strain evidence="1">JCM 3276</strain>
    </source>
</reference>
<reference evidence="1" key="2">
    <citation type="submission" date="2020-09" db="EMBL/GenBank/DDBJ databases">
        <authorList>
            <person name="Sun Q."/>
            <person name="Ohkuma M."/>
        </authorList>
    </citation>
    <scope>NUCLEOTIDE SEQUENCE</scope>
    <source>
        <strain evidence="1">JCM 3276</strain>
    </source>
</reference>
<dbReference type="Pfam" id="PF10824">
    <property type="entry name" value="T7SS_ESX_EspC"/>
    <property type="match status" value="1"/>
</dbReference>
<sequence>MGTGFSINVAEVRGHSRTVAACSSQVHSAGSMARMVSDNAYGLIGGFFASAILSACGDVLEGINRVAAAVDEVRQGLEAVADDYEAIDRGNADTFSGRTRQ</sequence>
<evidence type="ECO:0000313" key="2">
    <source>
        <dbReference type="Proteomes" id="UP000660680"/>
    </source>
</evidence>
<dbReference type="GO" id="GO:0009306">
    <property type="term" value="P:protein secretion"/>
    <property type="evidence" value="ECO:0007669"/>
    <property type="project" value="InterPro"/>
</dbReference>
<dbReference type="Gene3D" id="1.10.287.1060">
    <property type="entry name" value="ESAT-6-like"/>
    <property type="match status" value="1"/>
</dbReference>
<comment type="caution">
    <text evidence="1">The sequence shown here is derived from an EMBL/GenBank/DDBJ whole genome shotgun (WGS) entry which is preliminary data.</text>
</comment>
<organism evidence="1 2">
    <name type="scientific">Actinokineospora fastidiosa</name>
    <dbReference type="NCBI Taxonomy" id="1816"/>
    <lineage>
        <taxon>Bacteria</taxon>
        <taxon>Bacillati</taxon>
        <taxon>Actinomycetota</taxon>
        <taxon>Actinomycetes</taxon>
        <taxon>Pseudonocardiales</taxon>
        <taxon>Pseudonocardiaceae</taxon>
        <taxon>Actinokineospora</taxon>
    </lineage>
</organism>
<dbReference type="SUPFAM" id="SSF140453">
    <property type="entry name" value="EsxAB dimer-like"/>
    <property type="match status" value="1"/>
</dbReference>